<dbReference type="RefSeq" id="WP_063948489.1">
    <property type="nucleotide sequence ID" value="NZ_LXPS01000011.1"/>
</dbReference>
<sequence>MTTYGSEVQINMVVWITSLNESEYGTTRYLLEDLEPYFKSKNVGFLEFQPKSTDDLMMFFDVLAEKAEEGLRPIIHIDTHGSPDGLIVEPTGETASWEEIVEKFRILNTAAKNNVCMISMACFGFNQITPVKIMSPTPFYLMAGSTEEVYVRFIREVTVDFYKHVFDERDIVSAYETYLSPQLRVLHCEKVLFTAMAGYVRAGTYGALGRQRVEDLITAAISTLPEGVEPDLKQMRKIAKEGIKPKQELLDRMAATFLIGKPVPYNIDAIIEQAKKMPDPYADGKRTRPSPLNHV</sequence>
<accession>A0A176XDK9</accession>
<protein>
    <submittedName>
        <fullName evidence="1">Uncharacterized protein</fullName>
    </submittedName>
</protein>
<comment type="caution">
    <text evidence="1">The sequence shown here is derived from an EMBL/GenBank/DDBJ whole genome shotgun (WGS) entry which is preliminary data.</text>
</comment>
<dbReference type="AlphaFoldDB" id="A0A176XDK9"/>
<proteinExistence type="predicted"/>
<dbReference type="Proteomes" id="UP000077098">
    <property type="component" value="Unassembled WGS sequence"/>
</dbReference>
<evidence type="ECO:0000313" key="1">
    <source>
        <dbReference type="EMBL" id="OAE46818.1"/>
    </source>
</evidence>
<gene>
    <name evidence="1" type="ORF">A7J57_12080</name>
</gene>
<reference evidence="1 2" key="1">
    <citation type="submission" date="2016-05" db="EMBL/GenBank/DDBJ databases">
        <authorList>
            <person name="Lavstsen T."/>
            <person name="Jespersen J.S."/>
        </authorList>
    </citation>
    <scope>NUCLEOTIDE SEQUENCE [LARGE SCALE GENOMIC DNA]</scope>
    <source>
        <strain evidence="1 2">KCJ1736</strain>
    </source>
</reference>
<evidence type="ECO:0000313" key="2">
    <source>
        <dbReference type="Proteomes" id="UP000077098"/>
    </source>
</evidence>
<name>A0A176XDK9_AGRTU</name>
<dbReference type="EMBL" id="LXPS01000011">
    <property type="protein sequence ID" value="OAE46818.1"/>
    <property type="molecule type" value="Genomic_DNA"/>
</dbReference>
<organism evidence="1 2">
    <name type="scientific">Agrobacterium tumefaciens</name>
    <dbReference type="NCBI Taxonomy" id="358"/>
    <lineage>
        <taxon>Bacteria</taxon>
        <taxon>Pseudomonadati</taxon>
        <taxon>Pseudomonadota</taxon>
        <taxon>Alphaproteobacteria</taxon>
        <taxon>Hyphomicrobiales</taxon>
        <taxon>Rhizobiaceae</taxon>
        <taxon>Rhizobium/Agrobacterium group</taxon>
        <taxon>Agrobacterium</taxon>
        <taxon>Agrobacterium tumefaciens complex</taxon>
    </lineage>
</organism>